<evidence type="ECO:0000313" key="1">
    <source>
        <dbReference type="EMBL" id="TDO29839.1"/>
    </source>
</evidence>
<organism evidence="1 2">
    <name type="scientific">Kribbella caucasensis</name>
    <dbReference type="NCBI Taxonomy" id="2512215"/>
    <lineage>
        <taxon>Bacteria</taxon>
        <taxon>Bacillati</taxon>
        <taxon>Actinomycetota</taxon>
        <taxon>Actinomycetes</taxon>
        <taxon>Propionibacteriales</taxon>
        <taxon>Kribbellaceae</taxon>
        <taxon>Kribbella</taxon>
    </lineage>
</organism>
<sequence length="130" mass="14055">MAERPSTPGSSQLAGIWVGMPVIDATGRLVGSVKYIKRGTPTADRPTADRPTADEDLETAFARALTETEPQVDAELAEELVRQGFLKVTGAGLMDNDLYVLPDQIAVADDDAVRLSAAVTELTVEREHWF</sequence>
<reference evidence="1 2" key="1">
    <citation type="submission" date="2019-03" db="EMBL/GenBank/DDBJ databases">
        <title>Genomic Encyclopedia of Type Strains, Phase III (KMG-III): the genomes of soil and plant-associated and newly described type strains.</title>
        <authorList>
            <person name="Whitman W."/>
        </authorList>
    </citation>
    <scope>NUCLEOTIDE SEQUENCE [LARGE SCALE GENOMIC DNA]</scope>
    <source>
        <strain evidence="1 2">VKM Ac-2527</strain>
    </source>
</reference>
<dbReference type="Proteomes" id="UP000295388">
    <property type="component" value="Unassembled WGS sequence"/>
</dbReference>
<comment type="caution">
    <text evidence="1">The sequence shown here is derived from an EMBL/GenBank/DDBJ whole genome shotgun (WGS) entry which is preliminary data.</text>
</comment>
<name>A0A4R6J3D6_9ACTN</name>
<dbReference type="AlphaFoldDB" id="A0A4R6J3D6"/>
<keyword evidence="2" id="KW-1185">Reference proteome</keyword>
<accession>A0A4R6J3D6</accession>
<dbReference type="EMBL" id="SNWQ01000043">
    <property type="protein sequence ID" value="TDO29839.1"/>
    <property type="molecule type" value="Genomic_DNA"/>
</dbReference>
<gene>
    <name evidence="1" type="ORF">EV643_1436</name>
</gene>
<protein>
    <submittedName>
        <fullName evidence="1">Uncharacterized protein</fullName>
    </submittedName>
</protein>
<proteinExistence type="predicted"/>
<evidence type="ECO:0000313" key="2">
    <source>
        <dbReference type="Proteomes" id="UP000295388"/>
    </source>
</evidence>